<evidence type="ECO:0000256" key="1">
    <source>
        <dbReference type="SAM" id="MobiDB-lite"/>
    </source>
</evidence>
<feature type="transmembrane region" description="Helical" evidence="2">
    <location>
        <begin position="194"/>
        <end position="214"/>
    </location>
</feature>
<evidence type="ECO:0000256" key="2">
    <source>
        <dbReference type="SAM" id="Phobius"/>
    </source>
</evidence>
<dbReference type="Proteomes" id="UP000077069">
    <property type="component" value="Unassembled WGS sequence"/>
</dbReference>
<keyword evidence="2" id="KW-0472">Membrane</keyword>
<dbReference type="AlphaFoldDB" id="A0A177C6X4"/>
<feature type="region of interest" description="Disordered" evidence="1">
    <location>
        <begin position="1"/>
        <end position="62"/>
    </location>
</feature>
<evidence type="ECO:0000313" key="3">
    <source>
        <dbReference type="EMBL" id="OAG02450.1"/>
    </source>
</evidence>
<name>A0A177C6X4_9PLEO</name>
<dbReference type="OrthoDB" id="5242705at2759"/>
<evidence type="ECO:0008006" key="5">
    <source>
        <dbReference type="Google" id="ProtNLM"/>
    </source>
</evidence>
<reference evidence="3 4" key="1">
    <citation type="submission" date="2016-05" db="EMBL/GenBank/DDBJ databases">
        <title>Comparative analysis of secretome profiles of manganese(II)-oxidizing ascomycete fungi.</title>
        <authorList>
            <consortium name="DOE Joint Genome Institute"/>
            <person name="Zeiner C.A."/>
            <person name="Purvine S.O."/>
            <person name="Zink E.M."/>
            <person name="Wu S."/>
            <person name="Pasa-Tolic L."/>
            <person name="Chaput D.L."/>
            <person name="Haridas S."/>
            <person name="Grigoriev I.V."/>
            <person name="Santelli C.M."/>
            <person name="Hansel C.M."/>
        </authorList>
    </citation>
    <scope>NUCLEOTIDE SEQUENCE [LARGE SCALE GENOMIC DNA]</scope>
    <source>
        <strain evidence="3 4">AP3s5-JAC2a</strain>
    </source>
</reference>
<dbReference type="PANTHER" id="PTHR35394:SF5">
    <property type="entry name" value="DUF3176 DOMAIN-CONTAINING PROTEIN"/>
    <property type="match status" value="1"/>
</dbReference>
<evidence type="ECO:0000313" key="4">
    <source>
        <dbReference type="Proteomes" id="UP000077069"/>
    </source>
</evidence>
<sequence length="827" mass="93071">MPRFPVSPYWSSNPNIPIYLDESDERGKREEQQRSESETVARSEPQPQPHPRHAPEFICPTCETSSRDTPIHCVSVAPSPSPPAYTPRAPSYRQHLAVPTLTIQTPRESWSRPQAPIRTLQLDPEGRPNVRFRRNAFSPLSPTVTDPITPGTAERGEDGEPAIEPASNLAQRIEQKLWNYTASRSVVKRWLIEIISWTLSASCMAGIFIMLMFHKDKRIPTWPLGLTLNAYISVLSKVASGALLLPVSEALGQLKWSWFQGETSKKMWDFEIFDSASRGPWGSFLLLIRTRGKSLAALGAAVTIMSLALDPFFQQVVEYPELWRLQPVQGTIPVAIGYEPFAKGQEYVDKLTNLNPDNTMLGVVARYFYDNGTSPMAFGRGVRAEVPLSCPNSNCTWPEYETLGVNSECAEVTDKLEFRCAWGSLDWVQHPIVDLSGETNYVFPNGTACGWWLKAEKPLLMTGYNTASTGQWANETLIVRSEALYDIFSRKFLPGYEPVFNNSRDPLAHVLIVSGESIDNVRNNGTPIAHECLVQWSVNTILSSYSEGGYSEEITKVQMNRSVTASPWLTNTIKGSTDSWDLYEYYYLEDAYIESDSGTMYHIDNNTHVLTISIFDDAFPSYFTLVNSTQPKDAMLRYKRWKTIQPYTRNVTYNPFQYDNISLHFEHMATAMTNLMRSAGIDTDMVHGEAWDKESIVDVRWVWLSLPISLLAFTGIFLLGTVIRSSREQDRVGVWKTSAIASLFYGLPKDMTQKMEDEKQHGTPRLHAKEVKVKWVPKRGWRFSGNSVSPSSAHNFLAVSPASEKAPSPTSAPKAKQSPPVPPAHWI</sequence>
<dbReference type="PANTHER" id="PTHR35394">
    <property type="entry name" value="DUF3176 DOMAIN-CONTAINING PROTEIN"/>
    <property type="match status" value="1"/>
</dbReference>
<keyword evidence="2" id="KW-1133">Transmembrane helix</keyword>
<feature type="transmembrane region" description="Helical" evidence="2">
    <location>
        <begin position="701"/>
        <end position="723"/>
    </location>
</feature>
<dbReference type="RefSeq" id="XP_018032815.1">
    <property type="nucleotide sequence ID" value="XM_018181575.1"/>
</dbReference>
<protein>
    <recommendedName>
        <fullName evidence="5">DUF3176 domain-containing protein</fullName>
    </recommendedName>
</protein>
<dbReference type="InParanoid" id="A0A177C6X4"/>
<dbReference type="EMBL" id="KV441556">
    <property type="protein sequence ID" value="OAG02450.1"/>
    <property type="molecule type" value="Genomic_DNA"/>
</dbReference>
<dbReference type="GeneID" id="28765061"/>
<dbReference type="Pfam" id="PF11374">
    <property type="entry name" value="DUF3176"/>
    <property type="match status" value="1"/>
</dbReference>
<gene>
    <name evidence="3" type="ORF">CC84DRAFT_1198567</name>
</gene>
<organism evidence="3 4">
    <name type="scientific">Paraphaeosphaeria sporulosa</name>
    <dbReference type="NCBI Taxonomy" id="1460663"/>
    <lineage>
        <taxon>Eukaryota</taxon>
        <taxon>Fungi</taxon>
        <taxon>Dikarya</taxon>
        <taxon>Ascomycota</taxon>
        <taxon>Pezizomycotina</taxon>
        <taxon>Dothideomycetes</taxon>
        <taxon>Pleosporomycetidae</taxon>
        <taxon>Pleosporales</taxon>
        <taxon>Massarineae</taxon>
        <taxon>Didymosphaeriaceae</taxon>
        <taxon>Paraphaeosphaeria</taxon>
    </lineage>
</organism>
<feature type="region of interest" description="Disordered" evidence="1">
    <location>
        <begin position="141"/>
        <end position="161"/>
    </location>
</feature>
<keyword evidence="2" id="KW-0812">Transmembrane</keyword>
<dbReference type="STRING" id="1460663.A0A177C6X4"/>
<accession>A0A177C6X4</accession>
<proteinExistence type="predicted"/>
<feature type="region of interest" description="Disordered" evidence="1">
    <location>
        <begin position="799"/>
        <end position="827"/>
    </location>
</feature>
<dbReference type="InterPro" id="IPR021514">
    <property type="entry name" value="DUF3176"/>
</dbReference>
<feature type="compositionally biased region" description="Basic and acidic residues" evidence="1">
    <location>
        <begin position="25"/>
        <end position="41"/>
    </location>
</feature>
<keyword evidence="4" id="KW-1185">Reference proteome</keyword>